<feature type="binding site" description="axial binding residue" evidence="9">
    <location>
        <position position="66"/>
    </location>
    <ligand>
        <name>heme c</name>
        <dbReference type="ChEBI" id="CHEBI:61717"/>
        <label>1</label>
    </ligand>
    <ligandPart>
        <name>Fe</name>
        <dbReference type="ChEBI" id="CHEBI:18248"/>
    </ligandPart>
</feature>
<dbReference type="EMBL" id="JAZIBG010000058">
    <property type="protein sequence ID" value="MEF7617515.1"/>
    <property type="molecule type" value="Genomic_DNA"/>
</dbReference>
<dbReference type="PROSITE" id="PS51007">
    <property type="entry name" value="CYTC"/>
    <property type="match status" value="2"/>
</dbReference>
<dbReference type="Pfam" id="PF00034">
    <property type="entry name" value="Cytochrom_C"/>
    <property type="match status" value="2"/>
</dbReference>
<reference evidence="12 13" key="1">
    <citation type="submission" date="2024-02" db="EMBL/GenBank/DDBJ databases">
        <title>Genome sequence of Aquincola sp. MAHUQ-54.</title>
        <authorList>
            <person name="Huq M.A."/>
        </authorList>
    </citation>
    <scope>NUCLEOTIDE SEQUENCE [LARGE SCALE GENOMIC DNA]</scope>
    <source>
        <strain evidence="12 13">MAHUQ-54</strain>
    </source>
</reference>
<feature type="binding site" description="covalent" evidence="8">
    <location>
        <position position="155"/>
    </location>
    <ligand>
        <name>heme c</name>
        <dbReference type="ChEBI" id="CHEBI:61717"/>
        <label>2</label>
    </ligand>
</feature>
<dbReference type="Gene3D" id="1.10.760.10">
    <property type="entry name" value="Cytochrome c-like domain"/>
    <property type="match status" value="2"/>
</dbReference>
<dbReference type="InterPro" id="IPR036909">
    <property type="entry name" value="Cyt_c-like_dom_sf"/>
</dbReference>
<comment type="subcellular location">
    <subcellularLocation>
        <location evidence="1">Periplasm</location>
    </subcellularLocation>
</comment>
<feature type="domain" description="Cytochrome c" evidence="11">
    <location>
        <begin position="138"/>
        <end position="220"/>
    </location>
</feature>
<comment type="caution">
    <text evidence="12">The sequence shown here is derived from an EMBL/GenBank/DDBJ whole genome shotgun (WGS) entry which is preliminary data.</text>
</comment>
<feature type="signal peptide" evidence="10">
    <location>
        <begin position="1"/>
        <end position="28"/>
    </location>
</feature>
<dbReference type="PROSITE" id="PS51257">
    <property type="entry name" value="PROKAR_LIPOPROTEIN"/>
    <property type="match status" value="1"/>
</dbReference>
<dbReference type="GO" id="GO:0020037">
    <property type="term" value="F:heme binding"/>
    <property type="evidence" value="ECO:0007669"/>
    <property type="project" value="InterPro"/>
</dbReference>
<dbReference type="PIRSF" id="PIRSF000005">
    <property type="entry name" value="Cytochrome_c4"/>
    <property type="match status" value="1"/>
</dbReference>
<feature type="binding site" description="axial binding residue" evidence="9">
    <location>
        <position position="105"/>
    </location>
    <ligand>
        <name>heme c</name>
        <dbReference type="ChEBI" id="CHEBI:61717"/>
        <label>1</label>
    </ligand>
    <ligandPart>
        <name>Fe</name>
        <dbReference type="ChEBI" id="CHEBI:18248"/>
    </ligandPart>
</feature>
<dbReference type="InterPro" id="IPR050597">
    <property type="entry name" value="Cytochrome_c_Oxidase_Subunit"/>
</dbReference>
<feature type="binding site" description="covalent" evidence="8">
    <location>
        <position position="62"/>
    </location>
    <ligand>
        <name>heme c</name>
        <dbReference type="ChEBI" id="CHEBI:61717"/>
        <label>1</label>
    </ligand>
</feature>
<dbReference type="InterPro" id="IPR024167">
    <property type="entry name" value="Cytochrome_c4-like"/>
</dbReference>
<evidence type="ECO:0000256" key="7">
    <source>
        <dbReference type="ARBA" id="ARBA00023004"/>
    </source>
</evidence>
<evidence type="ECO:0000256" key="4">
    <source>
        <dbReference type="ARBA" id="ARBA00022723"/>
    </source>
</evidence>
<dbReference type="SUPFAM" id="SSF46626">
    <property type="entry name" value="Cytochrome c"/>
    <property type="match status" value="2"/>
</dbReference>
<keyword evidence="6" id="KW-0249">Electron transport</keyword>
<dbReference type="GO" id="GO:0005506">
    <property type="term" value="F:iron ion binding"/>
    <property type="evidence" value="ECO:0007669"/>
    <property type="project" value="InterPro"/>
</dbReference>
<evidence type="ECO:0000256" key="9">
    <source>
        <dbReference type="PIRSR" id="PIRSR000005-2"/>
    </source>
</evidence>
<dbReference type="GO" id="GO:0042597">
    <property type="term" value="C:periplasmic space"/>
    <property type="evidence" value="ECO:0007669"/>
    <property type="project" value="UniProtKB-SubCell"/>
</dbReference>
<keyword evidence="3 8" id="KW-0349">Heme</keyword>
<sequence length="228" mass="24079">MPKNLTLRRSARLNLAAAGLAMAAAAMTAGCTDRMSATEDRWGRAGELIAMSGGEGGARYACVTCHGARGEGNGFDAPRLAGLPAGYLQKQMEDYAAGLRPHEVMQDVARFLDSHERVRVAAYYAALPPDGVPSAAREAVDAGTPALYAAACQQCHGAAAAGTPSGPPLNAQPAFYLAQQLQDWQVSKRRNDGDHAMLKVARQLTSEQVRQLSLYLAQIPLHPAPGAR</sequence>
<keyword evidence="7 9" id="KW-0408">Iron</keyword>
<keyword evidence="10" id="KW-0732">Signal</keyword>
<dbReference type="AlphaFoldDB" id="A0AAW9QSB8"/>
<feature type="binding site" description="covalent" evidence="8">
    <location>
        <position position="152"/>
    </location>
    <ligand>
        <name>heme c</name>
        <dbReference type="ChEBI" id="CHEBI:61717"/>
        <label>2</label>
    </ligand>
</feature>
<dbReference type="GO" id="GO:0009055">
    <property type="term" value="F:electron transfer activity"/>
    <property type="evidence" value="ECO:0007669"/>
    <property type="project" value="InterPro"/>
</dbReference>
<dbReference type="PANTHER" id="PTHR33751:SF9">
    <property type="entry name" value="CYTOCHROME C4"/>
    <property type="match status" value="1"/>
</dbReference>
<proteinExistence type="predicted"/>
<organism evidence="12 13">
    <name type="scientific">Aquincola agrisoli</name>
    <dbReference type="NCBI Taxonomy" id="3119538"/>
    <lineage>
        <taxon>Bacteria</taxon>
        <taxon>Pseudomonadati</taxon>
        <taxon>Pseudomonadota</taxon>
        <taxon>Betaproteobacteria</taxon>
        <taxon>Burkholderiales</taxon>
        <taxon>Sphaerotilaceae</taxon>
        <taxon>Aquincola</taxon>
    </lineage>
</organism>
<evidence type="ECO:0000256" key="3">
    <source>
        <dbReference type="ARBA" id="ARBA00022617"/>
    </source>
</evidence>
<evidence type="ECO:0000256" key="5">
    <source>
        <dbReference type="ARBA" id="ARBA00022764"/>
    </source>
</evidence>
<feature type="binding site" description="axial binding residue" evidence="9">
    <location>
        <position position="197"/>
    </location>
    <ligand>
        <name>heme c</name>
        <dbReference type="ChEBI" id="CHEBI:61717"/>
        <label>2</label>
    </ligand>
    <ligandPart>
        <name>Fe</name>
        <dbReference type="ChEBI" id="CHEBI:18248"/>
    </ligandPart>
</feature>
<evidence type="ECO:0000256" key="2">
    <source>
        <dbReference type="ARBA" id="ARBA00022448"/>
    </source>
</evidence>
<evidence type="ECO:0000256" key="10">
    <source>
        <dbReference type="SAM" id="SignalP"/>
    </source>
</evidence>
<keyword evidence="13" id="KW-1185">Reference proteome</keyword>
<keyword evidence="5" id="KW-0574">Periplasm</keyword>
<evidence type="ECO:0000256" key="8">
    <source>
        <dbReference type="PIRSR" id="PIRSR000005-1"/>
    </source>
</evidence>
<evidence type="ECO:0000259" key="11">
    <source>
        <dbReference type="PROSITE" id="PS51007"/>
    </source>
</evidence>
<dbReference type="InterPro" id="IPR009056">
    <property type="entry name" value="Cyt_c-like_dom"/>
</dbReference>
<dbReference type="Proteomes" id="UP001336250">
    <property type="component" value="Unassembled WGS sequence"/>
</dbReference>
<comment type="PTM">
    <text evidence="8">Binds 2 heme c groups covalently per subunit.</text>
</comment>
<keyword evidence="2" id="KW-0813">Transport</keyword>
<evidence type="ECO:0000256" key="6">
    <source>
        <dbReference type="ARBA" id="ARBA00022982"/>
    </source>
</evidence>
<evidence type="ECO:0000313" key="13">
    <source>
        <dbReference type="Proteomes" id="UP001336250"/>
    </source>
</evidence>
<name>A0AAW9QSB8_9BURK</name>
<keyword evidence="4 9" id="KW-0479">Metal-binding</keyword>
<feature type="binding site" description="covalent" evidence="8">
    <location>
        <position position="65"/>
    </location>
    <ligand>
        <name>heme c</name>
        <dbReference type="ChEBI" id="CHEBI:61717"/>
        <label>1</label>
    </ligand>
</feature>
<feature type="domain" description="Cytochrome c" evidence="11">
    <location>
        <begin position="49"/>
        <end position="128"/>
    </location>
</feature>
<protein>
    <submittedName>
        <fullName evidence="12">C-type cytochrome</fullName>
    </submittedName>
</protein>
<evidence type="ECO:0000313" key="12">
    <source>
        <dbReference type="EMBL" id="MEF7617515.1"/>
    </source>
</evidence>
<evidence type="ECO:0000256" key="1">
    <source>
        <dbReference type="ARBA" id="ARBA00004418"/>
    </source>
</evidence>
<feature type="chain" id="PRO_5043746026" evidence="10">
    <location>
        <begin position="29"/>
        <end position="228"/>
    </location>
</feature>
<accession>A0AAW9QSB8</accession>
<dbReference type="RefSeq" id="WP_332293278.1">
    <property type="nucleotide sequence ID" value="NZ_JAZIBG010000058.1"/>
</dbReference>
<feature type="binding site" description="axial binding residue" evidence="9">
    <location>
        <position position="156"/>
    </location>
    <ligand>
        <name>heme c</name>
        <dbReference type="ChEBI" id="CHEBI:61717"/>
        <label>2</label>
    </ligand>
    <ligandPart>
        <name>Fe</name>
        <dbReference type="ChEBI" id="CHEBI:18248"/>
    </ligandPart>
</feature>
<gene>
    <name evidence="12" type="ORF">V4F39_26635</name>
</gene>
<dbReference type="PANTHER" id="PTHR33751">
    <property type="entry name" value="CBB3-TYPE CYTOCHROME C OXIDASE SUBUNIT FIXP"/>
    <property type="match status" value="1"/>
</dbReference>